<dbReference type="AlphaFoldDB" id="A0A8J2I1F6"/>
<dbReference type="EMBL" id="CAJRGZ010000017">
    <property type="protein sequence ID" value="CAG5155692.1"/>
    <property type="molecule type" value="Genomic_DNA"/>
</dbReference>
<accession>A0A8J2I1F6</accession>
<keyword evidence="1" id="KW-0472">Membrane</keyword>
<feature type="transmembrane region" description="Helical" evidence="1">
    <location>
        <begin position="198"/>
        <end position="220"/>
    </location>
</feature>
<name>A0A8J2I1F6_9PLEO</name>
<dbReference type="RefSeq" id="XP_043167330.1">
    <property type="nucleotide sequence ID" value="XM_043311395.1"/>
</dbReference>
<reference evidence="2" key="1">
    <citation type="submission" date="2021-05" db="EMBL/GenBank/DDBJ databases">
        <authorList>
            <person name="Stam R."/>
        </authorList>
    </citation>
    <scope>NUCLEOTIDE SEQUENCE</scope>
    <source>
        <strain evidence="2">CS162</strain>
    </source>
</reference>
<keyword evidence="3" id="KW-1185">Reference proteome</keyword>
<evidence type="ECO:0000256" key="1">
    <source>
        <dbReference type="SAM" id="Phobius"/>
    </source>
</evidence>
<dbReference type="Proteomes" id="UP000676310">
    <property type="component" value="Unassembled WGS sequence"/>
</dbReference>
<evidence type="ECO:0000313" key="2">
    <source>
        <dbReference type="EMBL" id="CAG5155692.1"/>
    </source>
</evidence>
<dbReference type="OrthoDB" id="3665339at2759"/>
<evidence type="ECO:0000313" key="3">
    <source>
        <dbReference type="Proteomes" id="UP000676310"/>
    </source>
</evidence>
<keyword evidence="1" id="KW-0812">Transmembrane</keyword>
<sequence>MACGDDDYDCPTQALWTFPAPGDESLMPDKYPQRSSFKVEQYLETSAHHPPTSGFGATPLYVKDVVELTWPADFEVPFALYRNLYCKPCQQRVEDHNREEEFDWESCYRRPGSGGIWSTSFDVMGSGMVKVPVKLPFTAQADTMVCAFGFPGTMSGGLSQAFPVINKTPPPGRGRLAFTSDAPQGLPYRVDEVKSSSLYFIVGGMVVLGLCMVFFARIFWQKRKERKALQALRFDSENHGPVGGAKTTRYTDDL</sequence>
<gene>
    <name evidence="2" type="ORF">ALTATR162_LOCUS3787</name>
</gene>
<keyword evidence="1" id="KW-1133">Transmembrane helix</keyword>
<organism evidence="2 3">
    <name type="scientific">Alternaria atra</name>
    <dbReference type="NCBI Taxonomy" id="119953"/>
    <lineage>
        <taxon>Eukaryota</taxon>
        <taxon>Fungi</taxon>
        <taxon>Dikarya</taxon>
        <taxon>Ascomycota</taxon>
        <taxon>Pezizomycotina</taxon>
        <taxon>Dothideomycetes</taxon>
        <taxon>Pleosporomycetidae</taxon>
        <taxon>Pleosporales</taxon>
        <taxon>Pleosporineae</taxon>
        <taxon>Pleosporaceae</taxon>
        <taxon>Alternaria</taxon>
        <taxon>Alternaria sect. Ulocladioides</taxon>
    </lineage>
</organism>
<proteinExistence type="predicted"/>
<protein>
    <submittedName>
        <fullName evidence="2">Uncharacterized protein</fullName>
    </submittedName>
</protein>
<dbReference type="GeneID" id="67015381"/>
<comment type="caution">
    <text evidence="2">The sequence shown here is derived from an EMBL/GenBank/DDBJ whole genome shotgun (WGS) entry which is preliminary data.</text>
</comment>